<proteinExistence type="predicted"/>
<dbReference type="OrthoDB" id="4528334at2"/>
<reference evidence="1 2" key="1">
    <citation type="submission" date="2015-02" db="EMBL/GenBank/DDBJ databases">
        <authorList>
            <person name="Ju K.-S."/>
            <person name="Doroghazi J.R."/>
            <person name="Metcalf W."/>
        </authorList>
    </citation>
    <scope>NUCLEOTIDE SEQUENCE [LARGE SCALE GENOMIC DNA]</scope>
    <source>
        <strain evidence="1 2">NRRL ISP-5550</strain>
    </source>
</reference>
<protein>
    <submittedName>
        <fullName evidence="1">Uncharacterized protein</fullName>
    </submittedName>
</protein>
<evidence type="ECO:0000313" key="2">
    <source>
        <dbReference type="Proteomes" id="UP000033551"/>
    </source>
</evidence>
<accession>A0A0F4JFK6</accession>
<dbReference type="Proteomes" id="UP000033551">
    <property type="component" value="Unassembled WGS sequence"/>
</dbReference>
<organism evidence="1 2">
    <name type="scientific">Streptomyces katrae</name>
    <dbReference type="NCBI Taxonomy" id="68223"/>
    <lineage>
        <taxon>Bacteria</taxon>
        <taxon>Bacillati</taxon>
        <taxon>Actinomycetota</taxon>
        <taxon>Actinomycetes</taxon>
        <taxon>Kitasatosporales</taxon>
        <taxon>Streptomycetaceae</taxon>
        <taxon>Streptomyces</taxon>
    </lineage>
</organism>
<sequence>MGVDITVLVVDWVHLSEIAPDERLRVVQESAYADDDPDGDGDVVDGWVWPTGAERSWLGRYEFRGTLGSYKPHFRAADGWEKVRGAAGGEVRAALDEFLEGLIWWGPRPDVDAEQVDAGVFPSLDGLWRQGPLIVRGPETVARLRRSWQAAAPGLEGLRIPYGELAGREPGQWIAGFDEFAELLGGWAEVLGEADRRGWGVIGLPI</sequence>
<dbReference type="AlphaFoldDB" id="A0A0F4JFK6"/>
<comment type="caution">
    <text evidence="1">The sequence shown here is derived from an EMBL/GenBank/DDBJ whole genome shotgun (WGS) entry which is preliminary data.</text>
</comment>
<name>A0A0F4JFK6_9ACTN</name>
<dbReference type="EMBL" id="JZWV01000407">
    <property type="protein sequence ID" value="KJY32538.1"/>
    <property type="molecule type" value="Genomic_DNA"/>
</dbReference>
<keyword evidence="2" id="KW-1185">Reference proteome</keyword>
<dbReference type="RefSeq" id="WP_045948121.1">
    <property type="nucleotide sequence ID" value="NZ_JZWV01000407.1"/>
</dbReference>
<dbReference type="PATRIC" id="fig|68223.7.peg.7561"/>
<evidence type="ECO:0000313" key="1">
    <source>
        <dbReference type="EMBL" id="KJY32538.1"/>
    </source>
</evidence>
<gene>
    <name evidence="1" type="ORF">VR44_15775</name>
</gene>